<feature type="compositionally biased region" description="Basic and acidic residues" evidence="1">
    <location>
        <begin position="393"/>
        <end position="412"/>
    </location>
</feature>
<evidence type="ECO:0000313" key="3">
    <source>
        <dbReference type="EMBL" id="RPA86081.1"/>
    </source>
</evidence>
<feature type="signal peptide" evidence="2">
    <location>
        <begin position="1"/>
        <end position="17"/>
    </location>
</feature>
<evidence type="ECO:0000256" key="1">
    <source>
        <dbReference type="SAM" id="MobiDB-lite"/>
    </source>
</evidence>
<proteinExistence type="predicted"/>
<organism evidence="3 4">
    <name type="scientific">Ascobolus immersus RN42</name>
    <dbReference type="NCBI Taxonomy" id="1160509"/>
    <lineage>
        <taxon>Eukaryota</taxon>
        <taxon>Fungi</taxon>
        <taxon>Dikarya</taxon>
        <taxon>Ascomycota</taxon>
        <taxon>Pezizomycotina</taxon>
        <taxon>Pezizomycetes</taxon>
        <taxon>Pezizales</taxon>
        <taxon>Ascobolaceae</taxon>
        <taxon>Ascobolus</taxon>
    </lineage>
</organism>
<feature type="chain" id="PRO_5018007222" description="Peptidase A1 domain-containing protein" evidence="2">
    <location>
        <begin position="18"/>
        <end position="419"/>
    </location>
</feature>
<feature type="region of interest" description="Disordered" evidence="1">
    <location>
        <begin position="393"/>
        <end position="419"/>
    </location>
</feature>
<evidence type="ECO:0008006" key="5">
    <source>
        <dbReference type="Google" id="ProtNLM"/>
    </source>
</evidence>
<keyword evidence="2" id="KW-0732">Signal</keyword>
<sequence length="419" mass="46503">MRVFPLLLTFTAPQAFALIHLSLTPNTQPFTLSPLITSQDLLKHLETLPTEFTNPSALKRKLKNNRVAQSPTTNNDGCSPQSWSFDATLGDIKTKIEVDLSSTSSNEKPEEKLFIHQRSDATKWKHSLTQESIDNVKEGCVKGSAQLDIRGKKMDVRVLKCTANIASYEAVLPSCIKTTPTALLDLHEQQKLHSVLFFPSQVVGVLSLGGPFLNDKLDAYAWESTAHLPSASSGAPIMVTEVKVGRYTKLLEFRPAVLLPTFPFVYVSSDFELERLYSVVTGAVRLAEVYPEYQLLAKKGWDVWGVPCWEVQQKVELKFGDGWQQVDARGPRVRSGGGLCLGVFVARVGSDLQSSGVGKWVLGWPAMRGAEWVFDSEKDRIGFMRAENFKDAEATDEGASKVKKREDPKETDVPISWKS</sequence>
<name>A0A3N4IPC2_ASCIM</name>
<gene>
    <name evidence="3" type="ORF">BJ508DRAFT_373230</name>
</gene>
<dbReference type="AlphaFoldDB" id="A0A3N4IPC2"/>
<dbReference type="Proteomes" id="UP000275078">
    <property type="component" value="Unassembled WGS sequence"/>
</dbReference>
<dbReference type="InterPro" id="IPR021109">
    <property type="entry name" value="Peptidase_aspartic_dom_sf"/>
</dbReference>
<reference evidence="3 4" key="1">
    <citation type="journal article" date="2018" name="Nat. Ecol. Evol.">
        <title>Pezizomycetes genomes reveal the molecular basis of ectomycorrhizal truffle lifestyle.</title>
        <authorList>
            <person name="Murat C."/>
            <person name="Payen T."/>
            <person name="Noel B."/>
            <person name="Kuo A."/>
            <person name="Morin E."/>
            <person name="Chen J."/>
            <person name="Kohler A."/>
            <person name="Krizsan K."/>
            <person name="Balestrini R."/>
            <person name="Da Silva C."/>
            <person name="Montanini B."/>
            <person name="Hainaut M."/>
            <person name="Levati E."/>
            <person name="Barry K.W."/>
            <person name="Belfiori B."/>
            <person name="Cichocki N."/>
            <person name="Clum A."/>
            <person name="Dockter R.B."/>
            <person name="Fauchery L."/>
            <person name="Guy J."/>
            <person name="Iotti M."/>
            <person name="Le Tacon F."/>
            <person name="Lindquist E.A."/>
            <person name="Lipzen A."/>
            <person name="Malagnac F."/>
            <person name="Mello A."/>
            <person name="Molinier V."/>
            <person name="Miyauchi S."/>
            <person name="Poulain J."/>
            <person name="Riccioni C."/>
            <person name="Rubini A."/>
            <person name="Sitrit Y."/>
            <person name="Splivallo R."/>
            <person name="Traeger S."/>
            <person name="Wang M."/>
            <person name="Zifcakova L."/>
            <person name="Wipf D."/>
            <person name="Zambonelli A."/>
            <person name="Paolocci F."/>
            <person name="Nowrousian M."/>
            <person name="Ottonello S."/>
            <person name="Baldrian P."/>
            <person name="Spatafora J.W."/>
            <person name="Henrissat B."/>
            <person name="Nagy L.G."/>
            <person name="Aury J.M."/>
            <person name="Wincker P."/>
            <person name="Grigoriev I.V."/>
            <person name="Bonfante P."/>
            <person name="Martin F.M."/>
        </authorList>
    </citation>
    <scope>NUCLEOTIDE SEQUENCE [LARGE SCALE GENOMIC DNA]</scope>
    <source>
        <strain evidence="3 4">RN42</strain>
    </source>
</reference>
<accession>A0A3N4IPC2</accession>
<evidence type="ECO:0000313" key="4">
    <source>
        <dbReference type="Proteomes" id="UP000275078"/>
    </source>
</evidence>
<keyword evidence="4" id="KW-1185">Reference proteome</keyword>
<dbReference type="EMBL" id="ML119651">
    <property type="protein sequence ID" value="RPA86081.1"/>
    <property type="molecule type" value="Genomic_DNA"/>
</dbReference>
<dbReference type="SUPFAM" id="SSF50630">
    <property type="entry name" value="Acid proteases"/>
    <property type="match status" value="1"/>
</dbReference>
<evidence type="ECO:0000256" key="2">
    <source>
        <dbReference type="SAM" id="SignalP"/>
    </source>
</evidence>
<protein>
    <recommendedName>
        <fullName evidence="5">Peptidase A1 domain-containing protein</fullName>
    </recommendedName>
</protein>
<dbReference type="Gene3D" id="2.40.70.10">
    <property type="entry name" value="Acid Proteases"/>
    <property type="match status" value="1"/>
</dbReference>